<keyword evidence="7" id="KW-0256">Endoplasmic reticulum</keyword>
<evidence type="ECO:0000256" key="10">
    <source>
        <dbReference type="ARBA" id="ARBA00023004"/>
    </source>
</evidence>
<dbReference type="Gene3D" id="1.10.630.10">
    <property type="entry name" value="Cytochrome P450"/>
    <property type="match status" value="1"/>
</dbReference>
<sequence>MDILEGLLQIPGTSSALVAVFLLLFVYLHFSSGSNAGKGEKPPGPKPLPIFGNLLLLNPKKPYESLCELSKKYGSVFTIHLGPKKVIVLAGYKTVKQALVNHAEEFGDRDITPIFYDLNRGHGILFSNGENWKEMRRFALSNLRDFGMGKRRSEEKIKEEARHLIEVFEKLQGAAFDTAQPVNYAVSNIISGIVYGSRFEYDDPKFKAMVDRANENVRLVGSPSVQLYNLFPWLKPWLKDVVHVMKNVGENIKEMQGYIRNLQDTLNPQDSRGFVDSFLIRQQNTEKSGQNDYLFHDENLVICSANLFGAGTDTTGTTLRWGLLLMAKYPHIQARVQEELDRVIGGRQPMVEDRKSLPYTDAVNHEIQRYANIVPLSLPHTTSCDVHFQGFFIKKGTTVIPLLTSVLRDESEWEKPDTFHPEHFLDDQGQFVRRDAFLPFSAGRRACLGESLARMELFLFFTSLLQCFRFTPPPGVSEDELALTAVLGITLNPSPHKLCAVTRC</sequence>
<feature type="binding site" description="axial binding residue" evidence="13">
    <location>
        <position position="447"/>
    </location>
    <ligand>
        <name>heme</name>
        <dbReference type="ChEBI" id="CHEBI:30413"/>
    </ligand>
    <ligandPart>
        <name>Fe</name>
        <dbReference type="ChEBI" id="CHEBI:18248"/>
    </ligandPart>
</feature>
<dbReference type="Pfam" id="PF00067">
    <property type="entry name" value="p450"/>
    <property type="match status" value="1"/>
</dbReference>
<dbReference type="PROSITE" id="PS00086">
    <property type="entry name" value="CYTOCHROME_P450"/>
    <property type="match status" value="1"/>
</dbReference>
<evidence type="ECO:0000256" key="2">
    <source>
        <dbReference type="ARBA" id="ARBA00004524"/>
    </source>
</evidence>
<keyword evidence="17" id="KW-1185">Reference proteome</keyword>
<dbReference type="PRINTS" id="PR00463">
    <property type="entry name" value="EP450I"/>
</dbReference>
<proteinExistence type="inferred from homology"/>
<evidence type="ECO:0000256" key="7">
    <source>
        <dbReference type="ARBA" id="ARBA00022824"/>
    </source>
</evidence>
<keyword evidence="8" id="KW-0492">Microsome</keyword>
<dbReference type="Proteomes" id="UP000823561">
    <property type="component" value="Chromosome 6"/>
</dbReference>
<evidence type="ECO:0000256" key="15">
    <source>
        <dbReference type="SAM" id="Phobius"/>
    </source>
</evidence>
<evidence type="ECO:0000256" key="13">
    <source>
        <dbReference type="PIRSR" id="PIRSR602401-1"/>
    </source>
</evidence>
<keyword evidence="6 13" id="KW-0479">Metal-binding</keyword>
<dbReference type="GO" id="GO:0016712">
    <property type="term" value="F:oxidoreductase activity, acting on paired donors, with incorporation or reduction of molecular oxygen, reduced flavin or flavoprotein as one donor, and incorporation of one atom of oxygen"/>
    <property type="evidence" value="ECO:0007669"/>
    <property type="project" value="InterPro"/>
</dbReference>
<keyword evidence="5 13" id="KW-0349">Heme</keyword>
<dbReference type="PRINTS" id="PR01686">
    <property type="entry name" value="EP450ICYP2D"/>
</dbReference>
<dbReference type="SUPFAM" id="SSF48264">
    <property type="entry name" value="Cytochrome P450"/>
    <property type="match status" value="1"/>
</dbReference>
<keyword evidence="15" id="KW-0812">Transmembrane</keyword>
<dbReference type="PRINTS" id="PR00385">
    <property type="entry name" value="P450"/>
</dbReference>
<dbReference type="FunFam" id="1.10.630.10:FF:000010">
    <property type="entry name" value="cytochrome P450 2W1 isoform X2"/>
    <property type="match status" value="1"/>
</dbReference>
<dbReference type="GO" id="GO:0006805">
    <property type="term" value="P:xenobiotic metabolic process"/>
    <property type="evidence" value="ECO:0007669"/>
    <property type="project" value="TreeGrafter"/>
</dbReference>
<dbReference type="InterPro" id="IPR036396">
    <property type="entry name" value="Cyt_P450_sf"/>
</dbReference>
<organism evidence="16 17">
    <name type="scientific">Alosa alosa</name>
    <name type="common">allis shad</name>
    <dbReference type="NCBI Taxonomy" id="278164"/>
    <lineage>
        <taxon>Eukaryota</taxon>
        <taxon>Metazoa</taxon>
        <taxon>Chordata</taxon>
        <taxon>Craniata</taxon>
        <taxon>Vertebrata</taxon>
        <taxon>Euteleostomi</taxon>
        <taxon>Actinopterygii</taxon>
        <taxon>Neopterygii</taxon>
        <taxon>Teleostei</taxon>
        <taxon>Clupei</taxon>
        <taxon>Clupeiformes</taxon>
        <taxon>Clupeoidei</taxon>
        <taxon>Clupeidae</taxon>
        <taxon>Alosa</taxon>
    </lineage>
</organism>
<dbReference type="GO" id="GO:0046222">
    <property type="term" value="P:aflatoxin metabolic process"/>
    <property type="evidence" value="ECO:0007669"/>
    <property type="project" value="UniProtKB-ARBA"/>
</dbReference>
<comment type="similarity">
    <text evidence="4 14">Belongs to the cytochrome P450 family.</text>
</comment>
<keyword evidence="9 14" id="KW-0560">Oxidoreductase</keyword>
<evidence type="ECO:0000256" key="5">
    <source>
        <dbReference type="ARBA" id="ARBA00022617"/>
    </source>
</evidence>
<evidence type="ECO:0000256" key="4">
    <source>
        <dbReference type="ARBA" id="ARBA00010617"/>
    </source>
</evidence>
<gene>
    <name evidence="16" type="ORF">AALO_G00088480</name>
</gene>
<dbReference type="InterPro" id="IPR001128">
    <property type="entry name" value="Cyt_P450"/>
</dbReference>
<dbReference type="InterPro" id="IPR050182">
    <property type="entry name" value="Cytochrome_P450_fam2"/>
</dbReference>
<evidence type="ECO:0000313" key="17">
    <source>
        <dbReference type="Proteomes" id="UP000823561"/>
    </source>
</evidence>
<dbReference type="AlphaFoldDB" id="A0AAV6GZ47"/>
<dbReference type="InterPro" id="IPR017972">
    <property type="entry name" value="Cyt_P450_CS"/>
</dbReference>
<evidence type="ECO:0000256" key="11">
    <source>
        <dbReference type="ARBA" id="ARBA00023033"/>
    </source>
</evidence>
<comment type="subcellular location">
    <subcellularLocation>
        <location evidence="3">Endoplasmic reticulum membrane</location>
    </subcellularLocation>
    <subcellularLocation>
        <location evidence="2">Microsome membrane</location>
    </subcellularLocation>
</comment>
<keyword evidence="15" id="KW-1133">Transmembrane helix</keyword>
<keyword evidence="12 15" id="KW-0472">Membrane</keyword>
<reference evidence="16" key="1">
    <citation type="submission" date="2020-10" db="EMBL/GenBank/DDBJ databases">
        <title>Chromosome-scale genome assembly of the Allis shad, Alosa alosa.</title>
        <authorList>
            <person name="Margot Z."/>
            <person name="Christophe K."/>
            <person name="Cabau C."/>
            <person name="Louis A."/>
            <person name="Berthelot C."/>
            <person name="Parey E."/>
            <person name="Roest Crollius H."/>
            <person name="Montfort J."/>
            <person name="Robinson-Rechavi M."/>
            <person name="Bucao C."/>
            <person name="Bouchez O."/>
            <person name="Gislard M."/>
            <person name="Lluch J."/>
            <person name="Milhes M."/>
            <person name="Lampietro C."/>
            <person name="Lopez Roques C."/>
            <person name="Donnadieu C."/>
            <person name="Braasch I."/>
            <person name="Desvignes T."/>
            <person name="Postlethwait J."/>
            <person name="Bobe J."/>
            <person name="Guiguen Y."/>
        </authorList>
    </citation>
    <scope>NUCLEOTIDE SEQUENCE</scope>
    <source>
        <strain evidence="16">M-15738</strain>
        <tissue evidence="16">Blood</tissue>
    </source>
</reference>
<dbReference type="EMBL" id="JADWDJ010000006">
    <property type="protein sequence ID" value="KAG5280383.1"/>
    <property type="molecule type" value="Genomic_DNA"/>
</dbReference>
<name>A0AAV6GZ47_9TELE</name>
<evidence type="ECO:0000256" key="3">
    <source>
        <dbReference type="ARBA" id="ARBA00004586"/>
    </source>
</evidence>
<evidence type="ECO:0000256" key="6">
    <source>
        <dbReference type="ARBA" id="ARBA00022723"/>
    </source>
</evidence>
<feature type="transmembrane region" description="Helical" evidence="15">
    <location>
        <begin position="6"/>
        <end position="28"/>
    </location>
</feature>
<dbReference type="GO" id="GO:0006082">
    <property type="term" value="P:organic acid metabolic process"/>
    <property type="evidence" value="ECO:0007669"/>
    <property type="project" value="TreeGrafter"/>
</dbReference>
<keyword evidence="11 14" id="KW-0503">Monooxygenase</keyword>
<dbReference type="InterPro" id="IPR008069">
    <property type="entry name" value="Cyt_P450_E_grp-I_CYP2D-like"/>
</dbReference>
<keyword evidence="10 13" id="KW-0408">Iron</keyword>
<evidence type="ECO:0008006" key="18">
    <source>
        <dbReference type="Google" id="ProtNLM"/>
    </source>
</evidence>
<evidence type="ECO:0000256" key="8">
    <source>
        <dbReference type="ARBA" id="ARBA00022848"/>
    </source>
</evidence>
<evidence type="ECO:0000313" key="16">
    <source>
        <dbReference type="EMBL" id="KAG5280383.1"/>
    </source>
</evidence>
<dbReference type="InterPro" id="IPR002401">
    <property type="entry name" value="Cyt_P450_E_grp-I"/>
</dbReference>
<accession>A0AAV6GZ47</accession>
<dbReference type="PANTHER" id="PTHR24300:SF319">
    <property type="entry name" value="CYTOCHROME P450, FAMILY 2, SUBFAMILY AC, POLYPEPTIDE 1"/>
    <property type="match status" value="1"/>
</dbReference>
<evidence type="ECO:0000256" key="14">
    <source>
        <dbReference type="RuleBase" id="RU000461"/>
    </source>
</evidence>
<evidence type="ECO:0000256" key="12">
    <source>
        <dbReference type="ARBA" id="ARBA00023136"/>
    </source>
</evidence>
<evidence type="ECO:0000256" key="1">
    <source>
        <dbReference type="ARBA" id="ARBA00001971"/>
    </source>
</evidence>
<protein>
    <recommendedName>
        <fullName evidence="18">Cytochrome P450 2K1-like</fullName>
    </recommendedName>
</protein>
<dbReference type="GO" id="GO:0005789">
    <property type="term" value="C:endoplasmic reticulum membrane"/>
    <property type="evidence" value="ECO:0007669"/>
    <property type="project" value="UniProtKB-SubCell"/>
</dbReference>
<dbReference type="GO" id="GO:0005506">
    <property type="term" value="F:iron ion binding"/>
    <property type="evidence" value="ECO:0007669"/>
    <property type="project" value="InterPro"/>
</dbReference>
<comment type="cofactor">
    <cofactor evidence="1 13">
        <name>heme</name>
        <dbReference type="ChEBI" id="CHEBI:30413"/>
    </cofactor>
</comment>
<comment type="caution">
    <text evidence="16">The sequence shown here is derived from an EMBL/GenBank/DDBJ whole genome shotgun (WGS) entry which is preliminary data.</text>
</comment>
<evidence type="ECO:0000256" key="9">
    <source>
        <dbReference type="ARBA" id="ARBA00023002"/>
    </source>
</evidence>
<dbReference type="GO" id="GO:0020037">
    <property type="term" value="F:heme binding"/>
    <property type="evidence" value="ECO:0007669"/>
    <property type="project" value="InterPro"/>
</dbReference>
<dbReference type="PANTHER" id="PTHR24300">
    <property type="entry name" value="CYTOCHROME P450 508A4-RELATED"/>
    <property type="match status" value="1"/>
</dbReference>